<sequence>MKKWYLIYTKPNQEKIAKLNLENQSVETYLPILVTVDPAKRAVISSKVMFPRYIFSRFDIEQQDFSFIRSTSGVSQIIRFGNKLAEVSNDFILSLKSRSDYDQSFVKKMKIKKYASGDTVL</sequence>
<dbReference type="AlphaFoldDB" id="A0A383C105"/>
<evidence type="ECO:0000313" key="3">
    <source>
        <dbReference type="EMBL" id="SVE26126.1"/>
    </source>
</evidence>
<dbReference type="GO" id="GO:0006354">
    <property type="term" value="P:DNA-templated transcription elongation"/>
    <property type="evidence" value="ECO:0007669"/>
    <property type="project" value="InterPro"/>
</dbReference>
<dbReference type="Pfam" id="PF02357">
    <property type="entry name" value="NusG"/>
    <property type="match status" value="1"/>
</dbReference>
<dbReference type="SUPFAM" id="SSF82679">
    <property type="entry name" value="N-utilization substance G protein NusG, N-terminal domain"/>
    <property type="match status" value="1"/>
</dbReference>
<keyword evidence="1" id="KW-0804">Transcription</keyword>
<evidence type="ECO:0000259" key="2">
    <source>
        <dbReference type="SMART" id="SM00738"/>
    </source>
</evidence>
<dbReference type="InterPro" id="IPR006645">
    <property type="entry name" value="NGN-like_dom"/>
</dbReference>
<evidence type="ECO:0000256" key="1">
    <source>
        <dbReference type="ARBA" id="ARBA00023163"/>
    </source>
</evidence>
<feature type="domain" description="NusG-like N-terminal" evidence="2">
    <location>
        <begin position="1"/>
        <end position="99"/>
    </location>
</feature>
<accession>A0A383C105</accession>
<name>A0A383C105_9ZZZZ</name>
<dbReference type="Gene3D" id="3.30.70.940">
    <property type="entry name" value="NusG, N-terminal domain"/>
    <property type="match status" value="1"/>
</dbReference>
<gene>
    <name evidence="3" type="ORF">METZ01_LOCUS478980</name>
</gene>
<dbReference type="InterPro" id="IPR036735">
    <property type="entry name" value="NGN_dom_sf"/>
</dbReference>
<protein>
    <recommendedName>
        <fullName evidence="2">NusG-like N-terminal domain-containing protein</fullName>
    </recommendedName>
</protein>
<feature type="non-terminal residue" evidence="3">
    <location>
        <position position="121"/>
    </location>
</feature>
<dbReference type="EMBL" id="UINC01205106">
    <property type="protein sequence ID" value="SVE26126.1"/>
    <property type="molecule type" value="Genomic_DNA"/>
</dbReference>
<reference evidence="3" key="1">
    <citation type="submission" date="2018-05" db="EMBL/GenBank/DDBJ databases">
        <authorList>
            <person name="Lanie J.A."/>
            <person name="Ng W.-L."/>
            <person name="Kazmierczak K.M."/>
            <person name="Andrzejewski T.M."/>
            <person name="Davidsen T.M."/>
            <person name="Wayne K.J."/>
            <person name="Tettelin H."/>
            <person name="Glass J.I."/>
            <person name="Rusch D."/>
            <person name="Podicherti R."/>
            <person name="Tsui H.-C.T."/>
            <person name="Winkler M.E."/>
        </authorList>
    </citation>
    <scope>NUCLEOTIDE SEQUENCE</scope>
</reference>
<dbReference type="SMART" id="SM00738">
    <property type="entry name" value="NGN"/>
    <property type="match status" value="1"/>
</dbReference>
<proteinExistence type="predicted"/>
<organism evidence="3">
    <name type="scientific">marine metagenome</name>
    <dbReference type="NCBI Taxonomy" id="408172"/>
    <lineage>
        <taxon>unclassified sequences</taxon>
        <taxon>metagenomes</taxon>
        <taxon>ecological metagenomes</taxon>
    </lineage>
</organism>
<dbReference type="CDD" id="cd09892">
    <property type="entry name" value="NGN_SP_RfaH"/>
    <property type="match status" value="1"/>
</dbReference>